<keyword evidence="1" id="KW-0472">Membrane</keyword>
<evidence type="ECO:0000313" key="2">
    <source>
        <dbReference type="EMBL" id="HIZ31353.1"/>
    </source>
</evidence>
<reference evidence="2" key="2">
    <citation type="submission" date="2021-04" db="EMBL/GenBank/DDBJ databases">
        <authorList>
            <person name="Gilroy R."/>
        </authorList>
    </citation>
    <scope>NUCLEOTIDE SEQUENCE</scope>
    <source>
        <strain evidence="2">ChiGjej4B4-18154</strain>
    </source>
</reference>
<protein>
    <submittedName>
        <fullName evidence="2">Uncharacterized protein</fullName>
    </submittedName>
</protein>
<comment type="caution">
    <text evidence="2">The sequence shown here is derived from an EMBL/GenBank/DDBJ whole genome shotgun (WGS) entry which is preliminary data.</text>
</comment>
<gene>
    <name evidence="2" type="ORF">H9813_09035</name>
</gene>
<organism evidence="2 3">
    <name type="scientific">Candidatus Allofournierella merdipullorum</name>
    <dbReference type="NCBI Taxonomy" id="2838595"/>
    <lineage>
        <taxon>Bacteria</taxon>
        <taxon>Bacillati</taxon>
        <taxon>Bacillota</taxon>
        <taxon>Clostridia</taxon>
        <taxon>Eubacteriales</taxon>
        <taxon>Oscillospiraceae</taxon>
        <taxon>Allofournierella</taxon>
    </lineage>
</organism>
<feature type="transmembrane region" description="Helical" evidence="1">
    <location>
        <begin position="51"/>
        <end position="75"/>
    </location>
</feature>
<dbReference type="Proteomes" id="UP000824035">
    <property type="component" value="Unassembled WGS sequence"/>
</dbReference>
<name>A0A9D2E5T3_9FIRM</name>
<sequence length="90" mass="10087">ELLAQLPTRTQMDELLKAVKHLEKMSEQAGKRNEKRFSLPGIRLPRPSLPYIPWASLLLGLAALMLTGLVLWVVWSSLATLWSVARGLLP</sequence>
<feature type="non-terminal residue" evidence="2">
    <location>
        <position position="1"/>
    </location>
</feature>
<keyword evidence="1" id="KW-1133">Transmembrane helix</keyword>
<dbReference type="EMBL" id="DXBV01000090">
    <property type="protein sequence ID" value="HIZ31353.1"/>
    <property type="molecule type" value="Genomic_DNA"/>
</dbReference>
<evidence type="ECO:0000256" key="1">
    <source>
        <dbReference type="SAM" id="Phobius"/>
    </source>
</evidence>
<reference evidence="2" key="1">
    <citation type="journal article" date="2021" name="PeerJ">
        <title>Extensive microbial diversity within the chicken gut microbiome revealed by metagenomics and culture.</title>
        <authorList>
            <person name="Gilroy R."/>
            <person name="Ravi A."/>
            <person name="Getino M."/>
            <person name="Pursley I."/>
            <person name="Horton D.L."/>
            <person name="Alikhan N.F."/>
            <person name="Baker D."/>
            <person name="Gharbi K."/>
            <person name="Hall N."/>
            <person name="Watson M."/>
            <person name="Adriaenssens E.M."/>
            <person name="Foster-Nyarko E."/>
            <person name="Jarju S."/>
            <person name="Secka A."/>
            <person name="Antonio M."/>
            <person name="Oren A."/>
            <person name="Chaudhuri R.R."/>
            <person name="La Ragione R."/>
            <person name="Hildebrand F."/>
            <person name="Pallen M.J."/>
        </authorList>
    </citation>
    <scope>NUCLEOTIDE SEQUENCE</scope>
    <source>
        <strain evidence="2">ChiGjej4B4-18154</strain>
    </source>
</reference>
<proteinExistence type="predicted"/>
<accession>A0A9D2E5T3</accession>
<keyword evidence="1" id="KW-0812">Transmembrane</keyword>
<evidence type="ECO:0000313" key="3">
    <source>
        <dbReference type="Proteomes" id="UP000824035"/>
    </source>
</evidence>
<dbReference type="AlphaFoldDB" id="A0A9D2E5T3"/>